<dbReference type="GO" id="GO:0000976">
    <property type="term" value="F:transcription cis-regulatory region binding"/>
    <property type="evidence" value="ECO:0007669"/>
    <property type="project" value="TreeGrafter"/>
</dbReference>
<dbReference type="InterPro" id="IPR009057">
    <property type="entry name" value="Homeodomain-like_sf"/>
</dbReference>
<gene>
    <name evidence="4" type="ORF">GCM10011487_43630</name>
</gene>
<dbReference type="EMBL" id="BLJN01000004">
    <property type="protein sequence ID" value="GFE82363.1"/>
    <property type="molecule type" value="Genomic_DNA"/>
</dbReference>
<dbReference type="RefSeq" id="WP_161814014.1">
    <property type="nucleotide sequence ID" value="NZ_BLJN01000004.1"/>
</dbReference>
<dbReference type="GO" id="GO:0003700">
    <property type="term" value="F:DNA-binding transcription factor activity"/>
    <property type="evidence" value="ECO:0007669"/>
    <property type="project" value="TreeGrafter"/>
</dbReference>
<dbReference type="AlphaFoldDB" id="A0A829YHJ6"/>
<evidence type="ECO:0000313" key="5">
    <source>
        <dbReference type="Proteomes" id="UP000445000"/>
    </source>
</evidence>
<protein>
    <recommendedName>
        <fullName evidence="3">HTH tetR-type domain-containing protein</fullName>
    </recommendedName>
</protein>
<keyword evidence="1 2" id="KW-0238">DNA-binding</keyword>
<dbReference type="SUPFAM" id="SSF46689">
    <property type="entry name" value="Homeodomain-like"/>
    <property type="match status" value="1"/>
</dbReference>
<proteinExistence type="predicted"/>
<dbReference type="PROSITE" id="PS50977">
    <property type="entry name" value="HTH_TETR_2"/>
    <property type="match status" value="1"/>
</dbReference>
<dbReference type="PANTHER" id="PTHR30055">
    <property type="entry name" value="HTH-TYPE TRANSCRIPTIONAL REGULATOR RUTR"/>
    <property type="match status" value="1"/>
</dbReference>
<evidence type="ECO:0000259" key="3">
    <source>
        <dbReference type="PROSITE" id="PS50977"/>
    </source>
</evidence>
<organism evidence="4 5">
    <name type="scientific">Steroidobacter agaridevorans</name>
    <dbReference type="NCBI Taxonomy" id="2695856"/>
    <lineage>
        <taxon>Bacteria</taxon>
        <taxon>Pseudomonadati</taxon>
        <taxon>Pseudomonadota</taxon>
        <taxon>Gammaproteobacteria</taxon>
        <taxon>Steroidobacterales</taxon>
        <taxon>Steroidobacteraceae</taxon>
        <taxon>Steroidobacter</taxon>
    </lineage>
</organism>
<comment type="caution">
    <text evidence="4">The sequence shown here is derived from an EMBL/GenBank/DDBJ whole genome shotgun (WGS) entry which is preliminary data.</text>
</comment>
<sequence>MSRKSPITLTRKELYRRVWLKPISSVAEEFGLSANALTKICNRLLVPCPPRGYWSKTATRKAVPKPPLPVAPDIKATHIIIPGERAASRRTRTRLDPQARREQIIDIAERLVMEGGVHAATMKRIAALAGISETLAYNYFGSREQLFVELARREFRRIRDARQADVQRSSDHYERITRMTRTYLRHIGRRGALLQTLISNPEVRALLRSERRKEQDDSLHAHAEELVSLYGIPKPLALGTTVVLTTLCLRAGKIVADGRIPVESAERLCLSMMLQGSRDLVSRERTPSRAL</sequence>
<dbReference type="Pfam" id="PF00440">
    <property type="entry name" value="TetR_N"/>
    <property type="match status" value="1"/>
</dbReference>
<feature type="domain" description="HTH tetR-type" evidence="3">
    <location>
        <begin position="98"/>
        <end position="158"/>
    </location>
</feature>
<reference evidence="5" key="1">
    <citation type="submission" date="2020-01" db="EMBL/GenBank/DDBJ databases">
        <title>'Steroidobacter agaridevorans' sp. nov., agar-degrading bacteria isolated from rhizosphere soils.</title>
        <authorList>
            <person name="Ikenaga M."/>
            <person name="Kataoka M."/>
            <person name="Murouchi A."/>
            <person name="Katsuragi S."/>
            <person name="Sakai M."/>
        </authorList>
    </citation>
    <scope>NUCLEOTIDE SEQUENCE [LARGE SCALE GENOMIC DNA]</scope>
    <source>
        <strain evidence="5">YU21-B</strain>
    </source>
</reference>
<dbReference type="Gene3D" id="1.10.357.10">
    <property type="entry name" value="Tetracycline Repressor, domain 2"/>
    <property type="match status" value="1"/>
</dbReference>
<evidence type="ECO:0000256" key="1">
    <source>
        <dbReference type="ARBA" id="ARBA00023125"/>
    </source>
</evidence>
<dbReference type="PRINTS" id="PR00455">
    <property type="entry name" value="HTHTETR"/>
</dbReference>
<dbReference type="InterPro" id="IPR050109">
    <property type="entry name" value="HTH-type_TetR-like_transc_reg"/>
</dbReference>
<name>A0A829YHJ6_9GAMM</name>
<dbReference type="PANTHER" id="PTHR30055:SF226">
    <property type="entry name" value="HTH-TYPE TRANSCRIPTIONAL REGULATOR PKSA"/>
    <property type="match status" value="1"/>
</dbReference>
<dbReference type="InterPro" id="IPR001647">
    <property type="entry name" value="HTH_TetR"/>
</dbReference>
<evidence type="ECO:0000313" key="4">
    <source>
        <dbReference type="EMBL" id="GFE82363.1"/>
    </source>
</evidence>
<feature type="DNA-binding region" description="H-T-H motif" evidence="2">
    <location>
        <begin position="121"/>
        <end position="140"/>
    </location>
</feature>
<accession>A0A829YHJ6</accession>
<dbReference type="Proteomes" id="UP000445000">
    <property type="component" value="Unassembled WGS sequence"/>
</dbReference>
<keyword evidence="5" id="KW-1185">Reference proteome</keyword>
<evidence type="ECO:0000256" key="2">
    <source>
        <dbReference type="PROSITE-ProRule" id="PRU00335"/>
    </source>
</evidence>